<evidence type="ECO:0000256" key="1">
    <source>
        <dbReference type="SAM" id="MobiDB-lite"/>
    </source>
</evidence>
<evidence type="ECO:0000313" key="3">
    <source>
        <dbReference type="Proteomes" id="UP001153076"/>
    </source>
</evidence>
<feature type="region of interest" description="Disordered" evidence="1">
    <location>
        <begin position="1"/>
        <end position="53"/>
    </location>
</feature>
<feature type="compositionally biased region" description="Basic and acidic residues" evidence="1">
    <location>
        <begin position="40"/>
        <end position="52"/>
    </location>
</feature>
<feature type="compositionally biased region" description="Basic and acidic residues" evidence="1">
    <location>
        <begin position="1"/>
        <end position="12"/>
    </location>
</feature>
<dbReference type="AlphaFoldDB" id="A0A9Q1KLZ7"/>
<organism evidence="2 3">
    <name type="scientific">Carnegiea gigantea</name>
    <dbReference type="NCBI Taxonomy" id="171969"/>
    <lineage>
        <taxon>Eukaryota</taxon>
        <taxon>Viridiplantae</taxon>
        <taxon>Streptophyta</taxon>
        <taxon>Embryophyta</taxon>
        <taxon>Tracheophyta</taxon>
        <taxon>Spermatophyta</taxon>
        <taxon>Magnoliopsida</taxon>
        <taxon>eudicotyledons</taxon>
        <taxon>Gunneridae</taxon>
        <taxon>Pentapetalae</taxon>
        <taxon>Caryophyllales</taxon>
        <taxon>Cactineae</taxon>
        <taxon>Cactaceae</taxon>
        <taxon>Cactoideae</taxon>
        <taxon>Echinocereeae</taxon>
        <taxon>Carnegiea</taxon>
    </lineage>
</organism>
<proteinExistence type="predicted"/>
<sequence>MRSKSEGIREAGRSGVISAATAIERGLRDDGGRGGGAQWRGERRDPPSREPQHLGTLARVRVVWIWAIRFPLENGESNSLVKRKDKARGEKIRREIVKHERKGLQLAKEWENEVNEDCGFFKWDEENAMNADKLQILKEENAKLRSKIVKEKEKRRRAGQRNEGNGRGTNGTKAYNCKQVGVAQNMDVSDNFLTCGSSGQGKLVVWHGQM</sequence>
<keyword evidence="3" id="KW-1185">Reference proteome</keyword>
<dbReference type="Proteomes" id="UP001153076">
    <property type="component" value="Unassembled WGS sequence"/>
</dbReference>
<protein>
    <submittedName>
        <fullName evidence="2">Uncharacterized protein</fullName>
    </submittedName>
</protein>
<comment type="caution">
    <text evidence="2">The sequence shown here is derived from an EMBL/GenBank/DDBJ whole genome shotgun (WGS) entry which is preliminary data.</text>
</comment>
<dbReference type="EMBL" id="JAKOGI010000063">
    <property type="protein sequence ID" value="KAJ8445999.1"/>
    <property type="molecule type" value="Genomic_DNA"/>
</dbReference>
<gene>
    <name evidence="2" type="ORF">Cgig2_021831</name>
</gene>
<reference evidence="2" key="1">
    <citation type="submission" date="2022-04" db="EMBL/GenBank/DDBJ databases">
        <title>Carnegiea gigantea Genome sequencing and assembly v2.</title>
        <authorList>
            <person name="Copetti D."/>
            <person name="Sanderson M.J."/>
            <person name="Burquez A."/>
            <person name="Wojciechowski M.F."/>
        </authorList>
    </citation>
    <scope>NUCLEOTIDE SEQUENCE</scope>
    <source>
        <strain evidence="2">SGP5-SGP5p</strain>
        <tissue evidence="2">Aerial part</tissue>
    </source>
</reference>
<accession>A0A9Q1KLZ7</accession>
<evidence type="ECO:0000313" key="2">
    <source>
        <dbReference type="EMBL" id="KAJ8445999.1"/>
    </source>
</evidence>
<feature type="region of interest" description="Disordered" evidence="1">
    <location>
        <begin position="150"/>
        <end position="174"/>
    </location>
</feature>
<name>A0A9Q1KLZ7_9CARY</name>